<sequence length="1623" mass="181753">MTKPRQDNTVVSLEYDKGDDKGTTVEKKTSEEEEEKCVKDYKESFVEATCMVAKLHQTEVMKNSQKEDFATVTLNDNDDVTTNIENNPMVMVNTEEDEEKEGEAPVIERNMEEVKLEEKMTNVTERIEEKKKQKIETKDICLAESGEDSSIESMCMISQLHPTKSRNMIKGNEEDNTMYTQNNNDVTTTMNISMISPADNTIMPEHTIETKMEENIEEEPTFTEDNDLNKEIETGEEKNTRAPNEEREIENNTHTLNTVIETTVNTDQHMSIENKVTEETIESNVLRIEEEKASTVKDHTSKKEIEQKQSNLNSKELEGVQEENKHEIMGTAIKEVKEHSSLSSKGRENKTGCIDDDSGSDDRQTINQLEEKRTAPKSTEADVSAGEMHEEKREETNKVFSADAKEQGRVETEIVLEKMERNKEESKHEMRGKKKNLDTDDAVEEKTPTTIVAVEECFELLQPKQQDSNSNDPLSKEKEQQSHCNPNTEGNNAVDDTYTNKENITVNEDINHATVKIVPENSSLSTEEKGAIGDDNSMKQINRNVSDIGLQHQQVHDGNEAKVENNSLVTVDGAMMVEMEDLSLSQQQQNYLKETNDYSKTESNESMLEEQNYLEKEEDGGSNVIDDESSSSSSSTYSSGTESDVDDDEQASLSLMQRRARNMERLRSYRKSLFFNKDTRNSVVDNGKEQQQLEQSKIKNFIVAIDANGSSIGREKTGDDKGNFLSRARKRRRGMLFGTSYNNIPSSVAIPCTNSSLASTALTKTSTNTASTTTTLIEELNLRYPYRSPQIRILHSILTSTIRQTSNSTPGPSSTVYVPPSIFVTGPSGTGKSSIVSDLTSKLASTSHNDYSKRRERGVGYAYVNCATLEPSSISILLDSAYQQIMTSGFTYNEGGRACTAGADCTVGSDVKLSHKKRKRKSNFIAKEEKEVSFYKSLSNDGRSSNEKRLRGEIMEEVISKTEDNCGGKSESIADTPMSSIILEKSGATVDQRPSGDLVPQKGSRISDEGEDGCDNKNENLDHGFEEDEDDVGDNHYHEDMEDTIERERKHGKRSSIMTRSTSVRKGTSGKMTVGGGESTGGTTREKSTSFTKNSQNNQSLAGNLGRIAMTGGSGGGGTGSHGCGLIVRFGRSLVPFCGTETDADVDDRSFNNENDQAKKRSSYCRQSKGCAFLVLDHANRLLSLTSKQQHQQQISTNERNNFLVQLLLLPKVMKLNLTIIVITNNVLLEYSRFNNILAPQAALGTIRDSIQPITVHFHAYRGQKIFKKILKQPRLRQLVIGVTDFEMKEKRGTLSCAVLRRQRQRLIDLLYDSMVATLIQSLESSTRDLRDFLQLCRILWPQYIHPLLHEDSPDVGSYINRLICSFPSDDDVLCQNESCLYCAFYNPSICQEMQKTRAAVLEMLNKKVREFIRLILVHNLFMPGRGPPTQEEPTGQRRFKFGSVKDLSFQSKFLLMSGYLCQNNKADRDAGLFTSRYSSGRTKKSVLSSSADNLAYASKNAIQHIRASRLSSFPLERMFSIFSSIVKQYGSDSCHSKNKCNEHGSVDVGGMGSCHLFLSLAHLRDLGLLREVSVSSASGDIKGSSWEHVKMEHTKYSCTLSRDEAMELAECLNFPISNYLRD</sequence>
<dbReference type="PANTHER" id="PTHR12705">
    <property type="entry name" value="ORIGIN RECOGNITION COMPLEX SUBUNIT 5"/>
    <property type="match status" value="1"/>
</dbReference>
<feature type="region of interest" description="Disordered" evidence="1">
    <location>
        <begin position="292"/>
        <end position="443"/>
    </location>
</feature>
<feature type="region of interest" description="Disordered" evidence="1">
    <location>
        <begin position="613"/>
        <end position="650"/>
    </location>
</feature>
<dbReference type="GO" id="GO:0006270">
    <property type="term" value="P:DNA replication initiation"/>
    <property type="evidence" value="ECO:0007669"/>
    <property type="project" value="TreeGrafter"/>
</dbReference>
<feature type="compositionally biased region" description="Basic and acidic residues" evidence="1">
    <location>
        <begin position="1014"/>
        <end position="1024"/>
    </location>
</feature>
<feature type="region of interest" description="Disordered" evidence="1">
    <location>
        <begin position="1047"/>
        <end position="1100"/>
    </location>
</feature>
<dbReference type="SMART" id="SM00382">
    <property type="entry name" value="AAA"/>
    <property type="match status" value="1"/>
</dbReference>
<feature type="compositionally biased region" description="Polar residues" evidence="1">
    <location>
        <begin position="482"/>
        <end position="491"/>
    </location>
</feature>
<feature type="compositionally biased region" description="Polar residues" evidence="1">
    <location>
        <begin position="1091"/>
        <end position="1100"/>
    </location>
</feature>
<feature type="compositionally biased region" description="Basic and acidic residues" evidence="1">
    <location>
        <begin position="360"/>
        <end position="374"/>
    </location>
</feature>
<feature type="region of interest" description="Disordered" evidence="1">
    <location>
        <begin position="1"/>
        <end position="33"/>
    </location>
</feature>
<protein>
    <recommendedName>
        <fullName evidence="2">AAA+ ATPase domain-containing protein</fullName>
    </recommendedName>
</protein>
<feature type="compositionally biased region" description="Basic and acidic residues" evidence="1">
    <location>
        <begin position="14"/>
        <end position="33"/>
    </location>
</feature>
<proteinExistence type="predicted"/>
<feature type="compositionally biased region" description="Polar residues" evidence="1">
    <location>
        <begin position="463"/>
        <end position="473"/>
    </location>
</feature>
<accession>A0A7S1YPT4</accession>
<dbReference type="InterPro" id="IPR003593">
    <property type="entry name" value="AAA+_ATPase"/>
</dbReference>
<dbReference type="PANTHER" id="PTHR12705:SF0">
    <property type="entry name" value="ORIGIN RECOGNITION COMPLEX SUBUNIT 5"/>
    <property type="match status" value="1"/>
</dbReference>
<organism evidence="3">
    <name type="scientific">Ditylum brightwellii</name>
    <dbReference type="NCBI Taxonomy" id="49249"/>
    <lineage>
        <taxon>Eukaryota</taxon>
        <taxon>Sar</taxon>
        <taxon>Stramenopiles</taxon>
        <taxon>Ochrophyta</taxon>
        <taxon>Bacillariophyta</taxon>
        <taxon>Mediophyceae</taxon>
        <taxon>Lithodesmiophycidae</taxon>
        <taxon>Lithodesmiales</taxon>
        <taxon>Lithodesmiaceae</taxon>
        <taxon>Ditylum</taxon>
    </lineage>
</organism>
<feature type="compositionally biased region" description="Basic and acidic residues" evidence="1">
    <location>
        <begin position="292"/>
        <end position="307"/>
    </location>
</feature>
<feature type="domain" description="AAA+ ATPase" evidence="2">
    <location>
        <begin position="818"/>
        <end position="1244"/>
    </location>
</feature>
<dbReference type="SUPFAM" id="SSF52540">
    <property type="entry name" value="P-loop containing nucleoside triphosphate hydrolases"/>
    <property type="match status" value="1"/>
</dbReference>
<feature type="compositionally biased region" description="Low complexity" evidence="1">
    <location>
        <begin position="630"/>
        <end position="642"/>
    </location>
</feature>
<feature type="compositionally biased region" description="Basic and acidic residues" evidence="1">
    <location>
        <begin position="387"/>
        <end position="429"/>
    </location>
</feature>
<feature type="region of interest" description="Disordered" evidence="1">
    <location>
        <begin position="986"/>
        <end position="1035"/>
    </location>
</feature>
<feature type="compositionally biased region" description="Acidic residues" evidence="1">
    <location>
        <begin position="616"/>
        <end position="629"/>
    </location>
</feature>
<evidence type="ECO:0000256" key="1">
    <source>
        <dbReference type="SAM" id="MobiDB-lite"/>
    </source>
</evidence>
<evidence type="ECO:0000259" key="2">
    <source>
        <dbReference type="SMART" id="SM00382"/>
    </source>
</evidence>
<name>A0A7S1YPT4_9STRA</name>
<dbReference type="InterPro" id="IPR027417">
    <property type="entry name" value="P-loop_NTPase"/>
</dbReference>
<reference evidence="3" key="1">
    <citation type="submission" date="2021-01" db="EMBL/GenBank/DDBJ databases">
        <authorList>
            <person name="Corre E."/>
            <person name="Pelletier E."/>
            <person name="Niang G."/>
            <person name="Scheremetjew M."/>
            <person name="Finn R."/>
            <person name="Kale V."/>
            <person name="Holt S."/>
            <person name="Cochrane G."/>
            <person name="Meng A."/>
            <person name="Brown T."/>
            <person name="Cohen L."/>
        </authorList>
    </citation>
    <scope>NUCLEOTIDE SEQUENCE</scope>
    <source>
        <strain evidence="3">Pop2</strain>
    </source>
</reference>
<gene>
    <name evidence="3" type="ORF">DBRI1063_LOCUS1955</name>
</gene>
<dbReference type="InterPro" id="IPR047088">
    <property type="entry name" value="ORC5_C"/>
</dbReference>
<dbReference type="Gene3D" id="3.40.50.300">
    <property type="entry name" value="P-loop containing nucleotide triphosphate hydrolases"/>
    <property type="match status" value="1"/>
</dbReference>
<feature type="compositionally biased region" description="Polar residues" evidence="1">
    <location>
        <begin position="1056"/>
        <end position="1066"/>
    </location>
</feature>
<evidence type="ECO:0000313" key="3">
    <source>
        <dbReference type="EMBL" id="CAD9315548.1"/>
    </source>
</evidence>
<dbReference type="Pfam" id="PF14630">
    <property type="entry name" value="ORC5_C"/>
    <property type="match status" value="1"/>
</dbReference>
<dbReference type="InterPro" id="IPR020796">
    <property type="entry name" value="ORC5"/>
</dbReference>
<feature type="compositionally biased region" description="Basic and acidic residues" evidence="1">
    <location>
        <begin position="315"/>
        <end position="350"/>
    </location>
</feature>
<dbReference type="EMBL" id="HBGN01002925">
    <property type="protein sequence ID" value="CAD9315548.1"/>
    <property type="molecule type" value="Transcribed_RNA"/>
</dbReference>
<dbReference type="GO" id="GO:0003688">
    <property type="term" value="F:DNA replication origin binding"/>
    <property type="evidence" value="ECO:0007669"/>
    <property type="project" value="TreeGrafter"/>
</dbReference>
<feature type="region of interest" description="Disordered" evidence="1">
    <location>
        <begin position="462"/>
        <end position="498"/>
    </location>
</feature>
<dbReference type="GO" id="GO:0005664">
    <property type="term" value="C:nuclear origin of replication recognition complex"/>
    <property type="evidence" value="ECO:0007669"/>
    <property type="project" value="TreeGrafter"/>
</dbReference>